<reference evidence="3" key="1">
    <citation type="submission" date="2022-08" db="EMBL/GenBank/DDBJ databases">
        <title>Novel sulphate-reducing endosymbionts in the free-living metamonad Anaeramoeba.</title>
        <authorList>
            <person name="Jerlstrom-Hultqvist J."/>
            <person name="Cepicka I."/>
            <person name="Gallot-Lavallee L."/>
            <person name="Salas-Leiva D."/>
            <person name="Curtis B.A."/>
            <person name="Zahonova K."/>
            <person name="Pipaliya S."/>
            <person name="Dacks J."/>
            <person name="Roger A.J."/>
        </authorList>
    </citation>
    <scope>NUCLEOTIDE SEQUENCE</scope>
    <source>
        <strain evidence="3">Busselton2</strain>
    </source>
</reference>
<dbReference type="PANTHER" id="PTHR47978">
    <property type="match status" value="1"/>
</dbReference>
<dbReference type="InterPro" id="IPR005225">
    <property type="entry name" value="Small_GTP-bd"/>
</dbReference>
<proteinExistence type="predicted"/>
<dbReference type="GO" id="GO:0003924">
    <property type="term" value="F:GTPase activity"/>
    <property type="evidence" value="ECO:0007669"/>
    <property type="project" value="InterPro"/>
</dbReference>
<dbReference type="AlphaFoldDB" id="A0AAV8A7S6"/>
<dbReference type="SMART" id="SM00174">
    <property type="entry name" value="RHO"/>
    <property type="match status" value="1"/>
</dbReference>
<evidence type="ECO:0000313" key="4">
    <source>
        <dbReference type="Proteomes" id="UP001146793"/>
    </source>
</evidence>
<dbReference type="Pfam" id="PF00071">
    <property type="entry name" value="Ras"/>
    <property type="match status" value="1"/>
</dbReference>
<dbReference type="PROSITE" id="PS51419">
    <property type="entry name" value="RAB"/>
    <property type="match status" value="1"/>
</dbReference>
<feature type="region of interest" description="Disordered" evidence="2">
    <location>
        <begin position="208"/>
        <end position="227"/>
    </location>
</feature>
<organism evidence="3 4">
    <name type="scientific">Anaeramoeba flamelloides</name>
    <dbReference type="NCBI Taxonomy" id="1746091"/>
    <lineage>
        <taxon>Eukaryota</taxon>
        <taxon>Metamonada</taxon>
        <taxon>Anaeramoebidae</taxon>
        <taxon>Anaeramoeba</taxon>
    </lineage>
</organism>
<dbReference type="GO" id="GO:0005525">
    <property type="term" value="F:GTP binding"/>
    <property type="evidence" value="ECO:0007669"/>
    <property type="project" value="InterPro"/>
</dbReference>
<protein>
    <submittedName>
        <fullName evidence="3">Ras-related protein rab-5b-related</fullName>
    </submittedName>
</protein>
<dbReference type="SMART" id="SM00175">
    <property type="entry name" value="RAB"/>
    <property type="match status" value="1"/>
</dbReference>
<accession>A0AAV8A7S6</accession>
<dbReference type="PROSITE" id="PS51420">
    <property type="entry name" value="RHO"/>
    <property type="match status" value="1"/>
</dbReference>
<dbReference type="PRINTS" id="PR00449">
    <property type="entry name" value="RASTRNSFRMNG"/>
</dbReference>
<dbReference type="SMART" id="SM00173">
    <property type="entry name" value="RAS"/>
    <property type="match status" value="1"/>
</dbReference>
<sequence length="227" mass="26392">MFNSSDFDEESENSKQETVLKIVLIGASGVGKTSIVERFAKNIFNEQQRKTIGSTFLSKVCVVDEKSYYLNVWDTAGEERFHSLVKLYYRDTNIAILCFDLTKETSFRELDHWYQELQTSAPRNVILLICGNKKDLEEQREVEDIEIEEWVSKRNCIYLETSAKDGTNVNSLFENACQLFSEKFGKKDDFYTEENLPIRKKTIIIGSKKQEKSQKKKKNIESKKCCN</sequence>
<comment type="caution">
    <text evidence="3">The sequence shown here is derived from an EMBL/GenBank/DDBJ whole genome shotgun (WGS) entry which is preliminary data.</text>
</comment>
<dbReference type="NCBIfam" id="TIGR00231">
    <property type="entry name" value="small_GTP"/>
    <property type="match status" value="1"/>
</dbReference>
<dbReference type="InterPro" id="IPR001806">
    <property type="entry name" value="Small_GTPase"/>
</dbReference>
<gene>
    <name evidence="3" type="ORF">M0812_00778</name>
</gene>
<dbReference type="PROSITE" id="PS51421">
    <property type="entry name" value="RAS"/>
    <property type="match status" value="1"/>
</dbReference>
<dbReference type="SMART" id="SM00176">
    <property type="entry name" value="RAN"/>
    <property type="match status" value="1"/>
</dbReference>
<evidence type="ECO:0000313" key="3">
    <source>
        <dbReference type="EMBL" id="KAJ3448299.1"/>
    </source>
</evidence>
<dbReference type="Proteomes" id="UP001146793">
    <property type="component" value="Unassembled WGS sequence"/>
</dbReference>
<evidence type="ECO:0000256" key="2">
    <source>
        <dbReference type="SAM" id="MobiDB-lite"/>
    </source>
</evidence>
<dbReference type="CDD" id="cd00154">
    <property type="entry name" value="Rab"/>
    <property type="match status" value="1"/>
</dbReference>
<name>A0AAV8A7S6_9EUKA</name>
<dbReference type="EMBL" id="JANTQA010000015">
    <property type="protein sequence ID" value="KAJ3448299.1"/>
    <property type="molecule type" value="Genomic_DNA"/>
</dbReference>
<evidence type="ECO:0000256" key="1">
    <source>
        <dbReference type="ARBA" id="ARBA00022741"/>
    </source>
</evidence>
<dbReference type="InterPro" id="IPR027417">
    <property type="entry name" value="P-loop_NTPase"/>
</dbReference>
<dbReference type="SUPFAM" id="SSF52540">
    <property type="entry name" value="P-loop containing nucleoside triphosphate hydrolases"/>
    <property type="match status" value="1"/>
</dbReference>
<dbReference type="Gene3D" id="3.40.50.300">
    <property type="entry name" value="P-loop containing nucleotide triphosphate hydrolases"/>
    <property type="match status" value="1"/>
</dbReference>
<keyword evidence="1" id="KW-0547">Nucleotide-binding</keyword>
<dbReference type="FunFam" id="3.40.50.300:FF:000808">
    <property type="entry name" value="Small GTP-binding protein, putative"/>
    <property type="match status" value="1"/>
</dbReference>